<dbReference type="Gene3D" id="3.40.50.1820">
    <property type="entry name" value="alpha/beta hydrolase"/>
    <property type="match status" value="1"/>
</dbReference>
<dbReference type="OrthoDB" id="5379975at2"/>
<dbReference type="InterPro" id="IPR017531">
    <property type="entry name" value="Hydrolase-1_PEP"/>
</dbReference>
<dbReference type="PANTHER" id="PTHR43265:SF1">
    <property type="entry name" value="ESTERASE ESTD"/>
    <property type="match status" value="1"/>
</dbReference>
<dbReference type="InterPro" id="IPR029058">
    <property type="entry name" value="AB_hydrolase_fold"/>
</dbReference>
<dbReference type="Proteomes" id="UP000229897">
    <property type="component" value="Chromosome"/>
</dbReference>
<evidence type="ECO:0000259" key="1">
    <source>
        <dbReference type="Pfam" id="PF12146"/>
    </source>
</evidence>
<dbReference type="RefSeq" id="WP_099873598.1">
    <property type="nucleotide sequence ID" value="NZ_CP024608.1"/>
</dbReference>
<dbReference type="PANTHER" id="PTHR43265">
    <property type="entry name" value="ESTERASE ESTD"/>
    <property type="match status" value="1"/>
</dbReference>
<protein>
    <submittedName>
        <fullName evidence="2">Hydrolase 1, exosortase A system-associated</fullName>
    </submittedName>
</protein>
<evidence type="ECO:0000313" key="3">
    <source>
        <dbReference type="Proteomes" id="UP000229897"/>
    </source>
</evidence>
<feature type="domain" description="Serine aminopeptidase S33" evidence="1">
    <location>
        <begin position="45"/>
        <end position="140"/>
    </location>
</feature>
<organism evidence="2 3">
    <name type="scientific">Massilia violaceinigra</name>
    <dbReference type="NCBI Taxonomy" id="2045208"/>
    <lineage>
        <taxon>Bacteria</taxon>
        <taxon>Pseudomonadati</taxon>
        <taxon>Pseudomonadota</taxon>
        <taxon>Betaproteobacteria</taxon>
        <taxon>Burkholderiales</taxon>
        <taxon>Oxalobacteraceae</taxon>
        <taxon>Telluria group</taxon>
        <taxon>Massilia</taxon>
    </lineage>
</organism>
<evidence type="ECO:0000313" key="2">
    <source>
        <dbReference type="EMBL" id="ATQ73573.1"/>
    </source>
</evidence>
<dbReference type="AlphaFoldDB" id="A0A2D2DF15"/>
<name>A0A2D2DF15_9BURK</name>
<keyword evidence="3" id="KW-1185">Reference proteome</keyword>
<dbReference type="GO" id="GO:0052689">
    <property type="term" value="F:carboxylic ester hydrolase activity"/>
    <property type="evidence" value="ECO:0007669"/>
    <property type="project" value="TreeGrafter"/>
</dbReference>
<reference evidence="2" key="1">
    <citation type="submission" date="2017-10" db="EMBL/GenBank/DDBJ databases">
        <title>Massilia psychrophilum sp. nov., a novel purple-pigmented bacterium isolated from Tianshan glacier, Xinjiang Municipality, China.</title>
        <authorList>
            <person name="Wang H."/>
        </authorList>
    </citation>
    <scope>NUCLEOTIDE SEQUENCE [LARGE SCALE GENOMIC DNA]</scope>
    <source>
        <strain evidence="2">B2</strain>
    </source>
</reference>
<dbReference type="KEGG" id="mass:CR152_02925"/>
<dbReference type="EMBL" id="CP024608">
    <property type="protein sequence ID" value="ATQ73573.1"/>
    <property type="molecule type" value="Genomic_DNA"/>
</dbReference>
<dbReference type="SUPFAM" id="SSF53474">
    <property type="entry name" value="alpha/beta-Hydrolases"/>
    <property type="match status" value="1"/>
</dbReference>
<keyword evidence="2" id="KW-0378">Hydrolase</keyword>
<proteinExistence type="predicted"/>
<accession>A0A2D2DF15</accession>
<dbReference type="Pfam" id="PF12146">
    <property type="entry name" value="Hydrolase_4"/>
    <property type="match status" value="1"/>
</dbReference>
<gene>
    <name evidence="2" type="ORF">CR152_02925</name>
</gene>
<dbReference type="InterPro" id="IPR053145">
    <property type="entry name" value="AB_hydrolase_Est10"/>
</dbReference>
<dbReference type="NCBIfam" id="TIGR03100">
    <property type="entry name" value="hydr1_PEP"/>
    <property type="match status" value="1"/>
</dbReference>
<sequence length="285" mass="30633">MDYREDVLSFDCGGDALFGIVSVPAQIARRAVLIVVGGPQYRVGSHRQFTTLARALAAQGVASLRFDYRGMGDSHGAMRDFEAVGEDLRAAVDNLFKALPGVEEVVIWGLCDGASAAIFYAADDARVTGLVLLNPWVRTSGGHAKATIKHYYRARLFDPELWKKILRGQFNVAAAAGSFVRIAGAAFGNGKGGASGASAGAPASLPDRMQAGLARFRGKVLLIISGADLTAQEFLDTAAASDKWQGLLAAPHVSRQTLPEADHTFSRRVWKDQVVNWTGDWLRSW</sequence>
<dbReference type="InterPro" id="IPR022742">
    <property type="entry name" value="Hydrolase_4"/>
</dbReference>